<feature type="domain" description="TIR" evidence="1">
    <location>
        <begin position="2"/>
        <end position="147"/>
    </location>
</feature>
<dbReference type="InterPro" id="IPR000157">
    <property type="entry name" value="TIR_dom"/>
</dbReference>
<evidence type="ECO:0000313" key="2">
    <source>
        <dbReference type="EMBL" id="GAA3640581.1"/>
    </source>
</evidence>
<dbReference type="InterPro" id="IPR035897">
    <property type="entry name" value="Toll_tir_struct_dom_sf"/>
</dbReference>
<sequence>MPGDHVFISYITEDSEQIDELQAALEAADFIVWRDKDKLWPGDDWQAEIRNAIRGGSFVFLACFSSNLAKRAKSYQFEELTLAAEEYRLRPPGAAWLMTARLDECEIPEIDLGAGRTLGRSIHRADIFGPQKIAQVSRLVIAIQRAIGASPGIPPASVSAAAADAGRAQSDVVEELRVLLRNPALIMDYDEYLTELRDPVRTALLDRERFPLTVPDGTKPDAGFVRQWVERMRDYDDLLAPILVPLKLISMYGSQQHEQELTQTLRILAQESTQPAGHDIYRSIHEYPALVATFATALGAVAKSNYSMLRAATSDVRVTTTNVKQIPFILTSGSQSIIGIGNWSPFGTLLCVEDDGESLTDDQIESLLSERGGRRHTPISDHLFTLLTPIYRSHFSSDGDYADAFDRVEVLLDAVSEDARAQAPYYGPHGGYGRYTWRHVRGDRPPEVSMLEEVKAHGAGWTPLLHGLFGGDPDRAEVALVSVGEMAKHVRSRMW</sequence>
<organism evidence="2 3">
    <name type="scientific">Microbacterium awajiense</name>
    <dbReference type="NCBI Taxonomy" id="415214"/>
    <lineage>
        <taxon>Bacteria</taxon>
        <taxon>Bacillati</taxon>
        <taxon>Actinomycetota</taxon>
        <taxon>Actinomycetes</taxon>
        <taxon>Micrococcales</taxon>
        <taxon>Microbacteriaceae</taxon>
        <taxon>Microbacterium</taxon>
    </lineage>
</organism>
<dbReference type="RefSeq" id="WP_344739138.1">
    <property type="nucleotide sequence ID" value="NZ_BAAAYU010000005.1"/>
</dbReference>
<dbReference type="Proteomes" id="UP001501697">
    <property type="component" value="Unassembled WGS sequence"/>
</dbReference>
<comment type="caution">
    <text evidence="2">The sequence shown here is derived from an EMBL/GenBank/DDBJ whole genome shotgun (WGS) entry which is preliminary data.</text>
</comment>
<name>A0ABP7AU64_9MICO</name>
<keyword evidence="3" id="KW-1185">Reference proteome</keyword>
<gene>
    <name evidence="2" type="ORF">GCM10022200_25320</name>
</gene>
<dbReference type="PROSITE" id="PS50104">
    <property type="entry name" value="TIR"/>
    <property type="match status" value="1"/>
</dbReference>
<dbReference type="Pfam" id="PF13676">
    <property type="entry name" value="TIR_2"/>
    <property type="match status" value="1"/>
</dbReference>
<dbReference type="EMBL" id="BAAAYU010000005">
    <property type="protein sequence ID" value="GAA3640581.1"/>
    <property type="molecule type" value="Genomic_DNA"/>
</dbReference>
<dbReference type="SUPFAM" id="SSF52200">
    <property type="entry name" value="Toll/Interleukin receptor TIR domain"/>
    <property type="match status" value="1"/>
</dbReference>
<proteinExistence type="predicted"/>
<reference evidence="3" key="1">
    <citation type="journal article" date="2019" name="Int. J. Syst. Evol. Microbiol.">
        <title>The Global Catalogue of Microorganisms (GCM) 10K type strain sequencing project: providing services to taxonomists for standard genome sequencing and annotation.</title>
        <authorList>
            <consortium name="The Broad Institute Genomics Platform"/>
            <consortium name="The Broad Institute Genome Sequencing Center for Infectious Disease"/>
            <person name="Wu L."/>
            <person name="Ma J."/>
        </authorList>
    </citation>
    <scope>NUCLEOTIDE SEQUENCE [LARGE SCALE GENOMIC DNA]</scope>
    <source>
        <strain evidence="3">JCM 16544</strain>
    </source>
</reference>
<dbReference type="Gene3D" id="3.40.50.10140">
    <property type="entry name" value="Toll/interleukin-1 receptor homology (TIR) domain"/>
    <property type="match status" value="1"/>
</dbReference>
<evidence type="ECO:0000259" key="1">
    <source>
        <dbReference type="PROSITE" id="PS50104"/>
    </source>
</evidence>
<accession>A0ABP7AU64</accession>
<evidence type="ECO:0000313" key="3">
    <source>
        <dbReference type="Proteomes" id="UP001501697"/>
    </source>
</evidence>
<protein>
    <recommendedName>
        <fullName evidence="1">TIR domain-containing protein</fullName>
    </recommendedName>
</protein>